<reference evidence="8" key="1">
    <citation type="journal article" date="2019" name="Int. J. Syst. Evol. Microbiol.">
        <title>The Global Catalogue of Microorganisms (GCM) 10K type strain sequencing project: providing services to taxonomists for standard genome sequencing and annotation.</title>
        <authorList>
            <consortium name="The Broad Institute Genomics Platform"/>
            <consortium name="The Broad Institute Genome Sequencing Center for Infectious Disease"/>
            <person name="Wu L."/>
            <person name="Ma J."/>
        </authorList>
    </citation>
    <scope>NUCLEOTIDE SEQUENCE [LARGE SCALE GENOMIC DNA]</scope>
    <source>
        <strain evidence="8">JCM 17759</strain>
    </source>
</reference>
<dbReference type="PROSITE" id="PS51007">
    <property type="entry name" value="CYTC"/>
    <property type="match status" value="1"/>
</dbReference>
<dbReference type="InterPro" id="IPR009056">
    <property type="entry name" value="Cyt_c-like_dom"/>
</dbReference>
<protein>
    <submittedName>
        <fullName evidence="7">Di-heme oxidoredictase family protein</fullName>
    </submittedName>
</protein>
<evidence type="ECO:0000259" key="6">
    <source>
        <dbReference type="PROSITE" id="PS51007"/>
    </source>
</evidence>
<dbReference type="Pfam" id="PF06537">
    <property type="entry name" value="DHOR"/>
    <property type="match status" value="1"/>
</dbReference>
<keyword evidence="5" id="KW-0732">Signal</keyword>
<evidence type="ECO:0000256" key="2">
    <source>
        <dbReference type="ARBA" id="ARBA00022723"/>
    </source>
</evidence>
<dbReference type="SUPFAM" id="SSF46626">
    <property type="entry name" value="Cytochrome c"/>
    <property type="match status" value="1"/>
</dbReference>
<comment type="caution">
    <text evidence="7">The sequence shown here is derived from an EMBL/GenBank/DDBJ whole genome shotgun (WGS) entry which is preliminary data.</text>
</comment>
<keyword evidence="3 4" id="KW-0408">Iron</keyword>
<dbReference type="RefSeq" id="WP_345322507.1">
    <property type="nucleotide sequence ID" value="NZ_BAABGA010000031.1"/>
</dbReference>
<feature type="signal peptide" evidence="5">
    <location>
        <begin position="1"/>
        <end position="28"/>
    </location>
</feature>
<evidence type="ECO:0000256" key="3">
    <source>
        <dbReference type="ARBA" id="ARBA00023004"/>
    </source>
</evidence>
<accession>A0ABP8MRY5</accession>
<evidence type="ECO:0000313" key="8">
    <source>
        <dbReference type="Proteomes" id="UP001500840"/>
    </source>
</evidence>
<dbReference type="PANTHER" id="PTHR30600:SF4">
    <property type="entry name" value="CYTOCHROME C DOMAIN-CONTAINING PROTEIN"/>
    <property type="match status" value="1"/>
</dbReference>
<keyword evidence="1 4" id="KW-0349">Heme</keyword>
<keyword evidence="2 4" id="KW-0479">Metal-binding</keyword>
<keyword evidence="8" id="KW-1185">Reference proteome</keyword>
<evidence type="ECO:0000256" key="5">
    <source>
        <dbReference type="SAM" id="SignalP"/>
    </source>
</evidence>
<feature type="domain" description="Cytochrome c" evidence="6">
    <location>
        <begin position="316"/>
        <end position="419"/>
    </location>
</feature>
<dbReference type="PANTHER" id="PTHR30600">
    <property type="entry name" value="CYTOCHROME C PEROXIDASE-RELATED"/>
    <property type="match status" value="1"/>
</dbReference>
<dbReference type="InterPro" id="IPR036909">
    <property type="entry name" value="Cyt_c-like_dom_sf"/>
</dbReference>
<evidence type="ECO:0000313" key="7">
    <source>
        <dbReference type="EMBL" id="GAA4453867.1"/>
    </source>
</evidence>
<dbReference type="InterPro" id="IPR010538">
    <property type="entry name" value="DHOR"/>
</dbReference>
<name>A0ABP8MRY5_9BACT</name>
<dbReference type="InterPro" id="IPR051395">
    <property type="entry name" value="Cytochrome_c_Peroxidase/MauG"/>
</dbReference>
<evidence type="ECO:0000256" key="4">
    <source>
        <dbReference type="PROSITE-ProRule" id="PRU00433"/>
    </source>
</evidence>
<gene>
    <name evidence="7" type="ORF">GCM10023156_25420</name>
</gene>
<dbReference type="Gene3D" id="1.10.760.10">
    <property type="entry name" value="Cytochrome c-like domain"/>
    <property type="match status" value="1"/>
</dbReference>
<sequence>MKRLYRNGITMLSSILTMATLGVFHCQAVQPDSVTQGRGLFEQDWSPRNPITGNDGLGPLFNSTSCVRCHFQGGVGGAGDASVNALTLAIERIHSQNKPLDNRELLDIVRSVHPGFIQSDGTINNTLPLPHRGGSDAYALKRKTLLSQVPVEFSQSGGPTNSAEVRYVSATPIKMNWQHGDANITLDARLFQRNTTSLFGAGLIDQVSNRDLAIQAKIQERHPEISGRPSTLSDGRFGKFGWRANVGSLAEFIDMACANEVGLKTRRQSQPSDPMTPGYNNPGIDVSDNQIMAMRDFIAALPAPTRMPPKNSRHAQQIERGEQVFASLGCIHCHLQDLGPAKGIYSDLLLHDMGYESLDPNHAEPKIARVIPLTRYESTVARPPRPGEPGYYGATTPIFNRAATNKQYLFVPPYQPTERMKIVDVSSRERYIELESDDEESSLGEGETRQVLVKETKYVRLIFEPTNFNQEWRTPPLWGVRDSAPYMHDGRAETLLEAIAVHEGEASATRDRFLKLPLADRRAVLAFLETLAAPSNVPQPAM</sequence>
<evidence type="ECO:0000256" key="1">
    <source>
        <dbReference type="ARBA" id="ARBA00022617"/>
    </source>
</evidence>
<dbReference type="EMBL" id="BAABGA010000031">
    <property type="protein sequence ID" value="GAA4453867.1"/>
    <property type="molecule type" value="Genomic_DNA"/>
</dbReference>
<feature type="chain" id="PRO_5047048643" evidence="5">
    <location>
        <begin position="29"/>
        <end position="542"/>
    </location>
</feature>
<organism evidence="7 8">
    <name type="scientific">Novipirellula rosea</name>
    <dbReference type="NCBI Taxonomy" id="1031540"/>
    <lineage>
        <taxon>Bacteria</taxon>
        <taxon>Pseudomonadati</taxon>
        <taxon>Planctomycetota</taxon>
        <taxon>Planctomycetia</taxon>
        <taxon>Pirellulales</taxon>
        <taxon>Pirellulaceae</taxon>
        <taxon>Novipirellula</taxon>
    </lineage>
</organism>
<dbReference type="Proteomes" id="UP001500840">
    <property type="component" value="Unassembled WGS sequence"/>
</dbReference>
<proteinExistence type="predicted"/>